<dbReference type="Gene3D" id="1.25.40.10">
    <property type="entry name" value="Tetratricopeptide repeat domain"/>
    <property type="match status" value="1"/>
</dbReference>
<evidence type="ECO:0000256" key="3">
    <source>
        <dbReference type="ARBA" id="ARBA00023187"/>
    </source>
</evidence>
<keyword evidence="2" id="KW-0507">mRNA processing</keyword>
<evidence type="ECO:0000313" key="5">
    <source>
        <dbReference type="EMBL" id="GAW27161.1"/>
    </source>
</evidence>
<dbReference type="Proteomes" id="UP000054516">
    <property type="component" value="Unassembled WGS sequence"/>
</dbReference>
<dbReference type="InterPro" id="IPR011990">
    <property type="entry name" value="TPR-like_helical_dom_sf"/>
</dbReference>
<evidence type="ECO:0000256" key="1">
    <source>
        <dbReference type="ARBA" id="ARBA00008644"/>
    </source>
</evidence>
<accession>A0A1S8AAP9</accession>
<evidence type="ECO:0000313" key="6">
    <source>
        <dbReference type="Proteomes" id="UP000054516"/>
    </source>
</evidence>
<gene>
    <name evidence="5" type="ORF">SAMD00023353_7800010</name>
</gene>
<keyword evidence="6" id="KW-1185">Reference proteome</keyword>
<name>A0A1S8AAP9_ROSNE</name>
<reference evidence="5" key="1">
    <citation type="submission" date="2016-03" db="EMBL/GenBank/DDBJ databases">
        <title>Draft genome sequence of Rosellinia necatrix.</title>
        <authorList>
            <person name="Kanematsu S."/>
        </authorList>
    </citation>
    <scope>NUCLEOTIDE SEQUENCE [LARGE SCALE GENOMIC DNA]</scope>
    <source>
        <strain evidence="5">W97</strain>
    </source>
</reference>
<evidence type="ECO:0000256" key="2">
    <source>
        <dbReference type="ARBA" id="ARBA00022664"/>
    </source>
</evidence>
<dbReference type="Pfam" id="PF23233">
    <property type="entry name" value="HAT_Syf1_CNRKL1_N"/>
    <property type="match status" value="1"/>
</dbReference>
<dbReference type="OrthoDB" id="10067343at2759"/>
<evidence type="ECO:0000259" key="4">
    <source>
        <dbReference type="Pfam" id="PF23233"/>
    </source>
</evidence>
<proteinExistence type="inferred from homology"/>
<keyword evidence="3" id="KW-0508">mRNA splicing</keyword>
<sequence>MPPNGVSNGNHAAPSQIFTLFPTKMPFTKQDIIRDPGSTKALASIISSLSFNMARYRSRLSPREGLPAAPEYLRFRTKHVSKLNAAVFVAEYRKVNALFERALILLNKMPRIWEMYLKFLLQQPPRHLDETDL</sequence>
<dbReference type="InterPro" id="IPR055433">
    <property type="entry name" value="HAT_Syf1-like_N"/>
</dbReference>
<dbReference type="GO" id="GO:0006397">
    <property type="term" value="P:mRNA processing"/>
    <property type="evidence" value="ECO:0007669"/>
    <property type="project" value="UniProtKB-KW"/>
</dbReference>
<dbReference type="STRING" id="77044.A0A1S8AAP9"/>
<organism evidence="5">
    <name type="scientific">Rosellinia necatrix</name>
    <name type="common">White root-rot fungus</name>
    <dbReference type="NCBI Taxonomy" id="77044"/>
    <lineage>
        <taxon>Eukaryota</taxon>
        <taxon>Fungi</taxon>
        <taxon>Dikarya</taxon>
        <taxon>Ascomycota</taxon>
        <taxon>Pezizomycotina</taxon>
        <taxon>Sordariomycetes</taxon>
        <taxon>Xylariomycetidae</taxon>
        <taxon>Xylariales</taxon>
        <taxon>Xylariaceae</taxon>
        <taxon>Rosellinia</taxon>
    </lineage>
</organism>
<dbReference type="GO" id="GO:0008380">
    <property type="term" value="P:RNA splicing"/>
    <property type="evidence" value="ECO:0007669"/>
    <property type="project" value="UniProtKB-KW"/>
</dbReference>
<dbReference type="AlphaFoldDB" id="A0A1S8AAP9"/>
<protein>
    <submittedName>
        <fullName evidence="5">Putative pre-mRNA-splicing factor SYF1</fullName>
    </submittedName>
</protein>
<comment type="similarity">
    <text evidence="1">Belongs to the crooked-neck family.</text>
</comment>
<dbReference type="EMBL" id="DF977523">
    <property type="protein sequence ID" value="GAW27161.1"/>
    <property type="molecule type" value="Genomic_DNA"/>
</dbReference>
<feature type="domain" description="Pre-mRNA-splicing factor Syf1-like N-terminal HAT-repeats" evidence="4">
    <location>
        <begin position="71"/>
        <end position="124"/>
    </location>
</feature>